<dbReference type="EMBL" id="AMZH03005384">
    <property type="protein sequence ID" value="RRT66537.1"/>
    <property type="molecule type" value="Genomic_DNA"/>
</dbReference>
<dbReference type="Proteomes" id="UP000287651">
    <property type="component" value="Unassembled WGS sequence"/>
</dbReference>
<feature type="region of interest" description="Disordered" evidence="1">
    <location>
        <begin position="31"/>
        <end position="75"/>
    </location>
</feature>
<dbReference type="AlphaFoldDB" id="A0A426ZR89"/>
<evidence type="ECO:0000256" key="1">
    <source>
        <dbReference type="SAM" id="MobiDB-lite"/>
    </source>
</evidence>
<evidence type="ECO:0000313" key="2">
    <source>
        <dbReference type="EMBL" id="RRT66537.1"/>
    </source>
</evidence>
<name>A0A426ZR89_ENSVE</name>
<proteinExistence type="predicted"/>
<protein>
    <submittedName>
        <fullName evidence="2">Uncharacterized protein</fullName>
    </submittedName>
</protein>
<comment type="caution">
    <text evidence="2">The sequence shown here is derived from an EMBL/GenBank/DDBJ whole genome shotgun (WGS) entry which is preliminary data.</text>
</comment>
<evidence type="ECO:0000313" key="3">
    <source>
        <dbReference type="Proteomes" id="UP000287651"/>
    </source>
</evidence>
<reference evidence="2 3" key="1">
    <citation type="journal article" date="2014" name="Agronomy (Basel)">
        <title>A Draft Genome Sequence for Ensete ventricosum, the Drought-Tolerant Tree Against Hunger.</title>
        <authorList>
            <person name="Harrison J."/>
            <person name="Moore K.A."/>
            <person name="Paszkiewicz K."/>
            <person name="Jones T."/>
            <person name="Grant M."/>
            <person name="Ambacheew D."/>
            <person name="Muzemil S."/>
            <person name="Studholme D.J."/>
        </authorList>
    </citation>
    <scope>NUCLEOTIDE SEQUENCE [LARGE SCALE GENOMIC DNA]</scope>
</reference>
<gene>
    <name evidence="2" type="ORF">B296_00033441</name>
</gene>
<accession>A0A426ZR89</accession>
<organism evidence="2 3">
    <name type="scientific">Ensete ventricosum</name>
    <name type="common">Abyssinian banana</name>
    <name type="synonym">Musa ensete</name>
    <dbReference type="NCBI Taxonomy" id="4639"/>
    <lineage>
        <taxon>Eukaryota</taxon>
        <taxon>Viridiplantae</taxon>
        <taxon>Streptophyta</taxon>
        <taxon>Embryophyta</taxon>
        <taxon>Tracheophyta</taxon>
        <taxon>Spermatophyta</taxon>
        <taxon>Magnoliopsida</taxon>
        <taxon>Liliopsida</taxon>
        <taxon>Zingiberales</taxon>
        <taxon>Musaceae</taxon>
        <taxon>Ensete</taxon>
    </lineage>
</organism>
<sequence>MAYGEGGAKENVKLHLRPTWKSALVNLLALPPSRRPPPFMSPPRRGRDGGRIRHPASAGTLSASSKEPPSPELIPKDAVLYQYEAGPHV</sequence>